<keyword evidence="2" id="KW-1185">Reference proteome</keyword>
<organism evidence="1 2">
    <name type="scientific">Aspergillus tanneri</name>
    <dbReference type="NCBI Taxonomy" id="1220188"/>
    <lineage>
        <taxon>Eukaryota</taxon>
        <taxon>Fungi</taxon>
        <taxon>Dikarya</taxon>
        <taxon>Ascomycota</taxon>
        <taxon>Pezizomycotina</taxon>
        <taxon>Eurotiomycetes</taxon>
        <taxon>Eurotiomycetidae</taxon>
        <taxon>Eurotiales</taxon>
        <taxon>Aspergillaceae</taxon>
        <taxon>Aspergillus</taxon>
        <taxon>Aspergillus subgen. Circumdati</taxon>
    </lineage>
</organism>
<dbReference type="Proteomes" id="UP000308092">
    <property type="component" value="Unassembled WGS sequence"/>
</dbReference>
<sequence length="18" mass="2173">MPSDIHSFFFKITILVNY</sequence>
<proteinExistence type="predicted"/>
<dbReference type="VEuPathDB" id="FungiDB:EYZ11_011081"/>
<evidence type="ECO:0000313" key="1">
    <source>
        <dbReference type="EMBL" id="THC89469.1"/>
    </source>
</evidence>
<evidence type="ECO:0000313" key="2">
    <source>
        <dbReference type="Proteomes" id="UP000308092"/>
    </source>
</evidence>
<comment type="caution">
    <text evidence="1">The sequence shown here is derived from an EMBL/GenBank/DDBJ whole genome shotgun (WGS) entry which is preliminary data.</text>
</comment>
<gene>
    <name evidence="1" type="ORF">EYZ11_011081</name>
</gene>
<protein>
    <submittedName>
        <fullName evidence="1">Uncharacterized protein</fullName>
    </submittedName>
</protein>
<name>A0A4S3J3P2_9EURO</name>
<dbReference type="AlphaFoldDB" id="A0A4S3J3P2"/>
<accession>A0A4S3J3P2</accession>
<dbReference type="EMBL" id="SOSA01000649">
    <property type="protein sequence ID" value="THC89469.1"/>
    <property type="molecule type" value="Genomic_DNA"/>
</dbReference>
<reference evidence="1 2" key="1">
    <citation type="submission" date="2019-03" db="EMBL/GenBank/DDBJ databases">
        <title>The genome sequence of a newly discovered highly antifungal drug resistant Aspergillus species, Aspergillus tanneri NIH 1004.</title>
        <authorList>
            <person name="Mounaud S."/>
            <person name="Singh I."/>
            <person name="Joardar V."/>
            <person name="Pakala S."/>
            <person name="Pakala S."/>
            <person name="Venepally P."/>
            <person name="Hoover J."/>
            <person name="Nierman W."/>
            <person name="Chung J."/>
            <person name="Losada L."/>
        </authorList>
    </citation>
    <scope>NUCLEOTIDE SEQUENCE [LARGE SCALE GENOMIC DNA]</scope>
    <source>
        <strain evidence="1 2">NIH1004</strain>
    </source>
</reference>